<reference evidence="2 3" key="1">
    <citation type="journal article" date="2019" name="Commun. Biol.">
        <title>The bagworm genome reveals a unique fibroin gene that provides high tensile strength.</title>
        <authorList>
            <person name="Kono N."/>
            <person name="Nakamura H."/>
            <person name="Ohtoshi R."/>
            <person name="Tomita M."/>
            <person name="Numata K."/>
            <person name="Arakawa K."/>
        </authorList>
    </citation>
    <scope>NUCLEOTIDE SEQUENCE [LARGE SCALE GENOMIC DNA]</scope>
</reference>
<dbReference type="Proteomes" id="UP000299102">
    <property type="component" value="Unassembled WGS sequence"/>
</dbReference>
<protein>
    <submittedName>
        <fullName evidence="2">Uncharacterized protein</fullName>
    </submittedName>
</protein>
<evidence type="ECO:0000313" key="3">
    <source>
        <dbReference type="Proteomes" id="UP000299102"/>
    </source>
</evidence>
<accession>A0A4C1VPN3</accession>
<feature type="compositionally biased region" description="Basic residues" evidence="1">
    <location>
        <begin position="129"/>
        <end position="138"/>
    </location>
</feature>
<dbReference type="EMBL" id="BGZK01000380">
    <property type="protein sequence ID" value="GBP40362.1"/>
    <property type="molecule type" value="Genomic_DNA"/>
</dbReference>
<dbReference type="AlphaFoldDB" id="A0A4C1VPN3"/>
<organism evidence="2 3">
    <name type="scientific">Eumeta variegata</name>
    <name type="common">Bagworm moth</name>
    <name type="synonym">Eumeta japonica</name>
    <dbReference type="NCBI Taxonomy" id="151549"/>
    <lineage>
        <taxon>Eukaryota</taxon>
        <taxon>Metazoa</taxon>
        <taxon>Ecdysozoa</taxon>
        <taxon>Arthropoda</taxon>
        <taxon>Hexapoda</taxon>
        <taxon>Insecta</taxon>
        <taxon>Pterygota</taxon>
        <taxon>Neoptera</taxon>
        <taxon>Endopterygota</taxon>
        <taxon>Lepidoptera</taxon>
        <taxon>Glossata</taxon>
        <taxon>Ditrysia</taxon>
        <taxon>Tineoidea</taxon>
        <taxon>Psychidae</taxon>
        <taxon>Oiketicinae</taxon>
        <taxon>Eumeta</taxon>
    </lineage>
</organism>
<gene>
    <name evidence="2" type="ORF">EVAR_86508_1</name>
</gene>
<feature type="region of interest" description="Disordered" evidence="1">
    <location>
        <begin position="1"/>
        <end position="37"/>
    </location>
</feature>
<feature type="region of interest" description="Disordered" evidence="1">
    <location>
        <begin position="112"/>
        <end position="138"/>
    </location>
</feature>
<evidence type="ECO:0000313" key="2">
    <source>
        <dbReference type="EMBL" id="GBP40362.1"/>
    </source>
</evidence>
<proteinExistence type="predicted"/>
<name>A0A4C1VPN3_EUMVA</name>
<keyword evidence="3" id="KW-1185">Reference proteome</keyword>
<comment type="caution">
    <text evidence="2">The sequence shown here is derived from an EMBL/GenBank/DDBJ whole genome shotgun (WGS) entry which is preliminary data.</text>
</comment>
<sequence>MAPERAAPLPRTSGAEVVKSSAASPPSKRMISDDSLPIGAGLPFPCPRPACRTGPNYMSDAGGCARSPVGGACAATIPVAMAAARHTDTFVLTPDLTVLAYFLIKLCQSVSARGETPPPRPADNARTLRQARRARAPV</sequence>
<evidence type="ECO:0000256" key="1">
    <source>
        <dbReference type="SAM" id="MobiDB-lite"/>
    </source>
</evidence>